<evidence type="ECO:0008006" key="4">
    <source>
        <dbReference type="Google" id="ProtNLM"/>
    </source>
</evidence>
<name>A0A1G9DF21_9ACTN</name>
<protein>
    <recommendedName>
        <fullName evidence="4">Lipoprotein</fullName>
    </recommendedName>
</protein>
<dbReference type="Proteomes" id="UP000198683">
    <property type="component" value="Unassembled WGS sequence"/>
</dbReference>
<dbReference type="STRING" id="683260.SAMN05421874_109111"/>
<dbReference type="EMBL" id="FNFB01000009">
    <property type="protein sequence ID" value="SDK62469.1"/>
    <property type="molecule type" value="Genomic_DNA"/>
</dbReference>
<sequence length="136" mass="14773">MRSSRTGTRQALIATALALLLAACAEYRQPDFVATIHQLRASPESKTLIVTVFGDAGKDGKLCTAVASAKADESPDRIDVKIVLRDVCPVTLAFWESRNRGFGTTTPQDIEVVLQRPLGDREVFDAEGSRVNVERG</sequence>
<keyword evidence="1" id="KW-0732">Signal</keyword>
<reference evidence="2 3" key="1">
    <citation type="submission" date="2016-10" db="EMBL/GenBank/DDBJ databases">
        <authorList>
            <person name="de Groot N.N."/>
        </authorList>
    </citation>
    <scope>NUCLEOTIDE SEQUENCE [LARGE SCALE GENOMIC DNA]</scope>
    <source>
        <strain evidence="2 3">CGMCC 4.5681</strain>
    </source>
</reference>
<accession>A0A1G9DF21</accession>
<gene>
    <name evidence="2" type="ORF">SAMN05421874_109111</name>
</gene>
<dbReference type="PROSITE" id="PS51257">
    <property type="entry name" value="PROKAR_LIPOPROTEIN"/>
    <property type="match status" value="1"/>
</dbReference>
<keyword evidence="3" id="KW-1185">Reference proteome</keyword>
<feature type="chain" id="PRO_5038654717" description="Lipoprotein" evidence="1">
    <location>
        <begin position="26"/>
        <end position="136"/>
    </location>
</feature>
<organism evidence="2 3">
    <name type="scientific">Nonomuraea maritima</name>
    <dbReference type="NCBI Taxonomy" id="683260"/>
    <lineage>
        <taxon>Bacteria</taxon>
        <taxon>Bacillati</taxon>
        <taxon>Actinomycetota</taxon>
        <taxon>Actinomycetes</taxon>
        <taxon>Streptosporangiales</taxon>
        <taxon>Streptosporangiaceae</taxon>
        <taxon>Nonomuraea</taxon>
    </lineage>
</organism>
<evidence type="ECO:0000313" key="3">
    <source>
        <dbReference type="Proteomes" id="UP000198683"/>
    </source>
</evidence>
<evidence type="ECO:0000313" key="2">
    <source>
        <dbReference type="EMBL" id="SDK62469.1"/>
    </source>
</evidence>
<proteinExistence type="predicted"/>
<evidence type="ECO:0000256" key="1">
    <source>
        <dbReference type="SAM" id="SignalP"/>
    </source>
</evidence>
<feature type="signal peptide" evidence="1">
    <location>
        <begin position="1"/>
        <end position="25"/>
    </location>
</feature>
<dbReference type="AlphaFoldDB" id="A0A1G9DF21"/>